<dbReference type="EMBL" id="MVBK01000028">
    <property type="protein sequence ID" value="OOG26419.1"/>
    <property type="molecule type" value="Genomic_DNA"/>
</dbReference>
<evidence type="ECO:0000313" key="2">
    <source>
        <dbReference type="Proteomes" id="UP000189462"/>
    </source>
</evidence>
<dbReference type="STRING" id="108003.B1C78_04950"/>
<dbReference type="CDD" id="cd00504">
    <property type="entry name" value="GXGXG"/>
    <property type="match status" value="1"/>
</dbReference>
<dbReference type="GO" id="GO:0016491">
    <property type="term" value="F:oxidoreductase activity"/>
    <property type="evidence" value="ECO:0007669"/>
    <property type="project" value="InterPro"/>
</dbReference>
<reference evidence="1 2" key="1">
    <citation type="submission" date="2017-02" db="EMBL/GenBank/DDBJ databases">
        <title>Genomic diversity within the haloalkaliphilic genus Thioalkalivibrio.</title>
        <authorList>
            <person name="Ahn A.-C."/>
            <person name="Meier-Kolthoff J."/>
            <person name="Overmars L."/>
            <person name="Richter M."/>
            <person name="Woyke T."/>
            <person name="Sorokin D.Y."/>
            <person name="Muyzer G."/>
        </authorList>
    </citation>
    <scope>NUCLEOTIDE SEQUENCE [LARGE SCALE GENOMIC DNA]</scope>
    <source>
        <strain evidence="1 2">ALJD</strain>
    </source>
</reference>
<dbReference type="PANTHER" id="PTHR39673:SF5">
    <property type="entry name" value="TUNGSTEN-CONTAINING FORMYLMETHANOFURAN DEHYDROGENASE 2 SUBUNIT C"/>
    <property type="match status" value="1"/>
</dbReference>
<dbReference type="SUPFAM" id="SSF69336">
    <property type="entry name" value="Alpha subunit of glutamate synthase, C-terminal domain"/>
    <property type="match status" value="1"/>
</dbReference>
<evidence type="ECO:0000313" key="1">
    <source>
        <dbReference type="EMBL" id="OOG26419.1"/>
    </source>
</evidence>
<dbReference type="OrthoDB" id="287000at2"/>
<organism evidence="1 2">
    <name type="scientific">Thioalkalivibrio denitrificans</name>
    <dbReference type="NCBI Taxonomy" id="108003"/>
    <lineage>
        <taxon>Bacteria</taxon>
        <taxon>Pseudomonadati</taxon>
        <taxon>Pseudomonadota</taxon>
        <taxon>Gammaproteobacteria</taxon>
        <taxon>Chromatiales</taxon>
        <taxon>Ectothiorhodospiraceae</taxon>
        <taxon>Thioalkalivibrio</taxon>
    </lineage>
</organism>
<dbReference type="InterPro" id="IPR012061">
    <property type="entry name" value="Glu_synth_lsu_3"/>
</dbReference>
<keyword evidence="2" id="KW-1185">Reference proteome</keyword>
<dbReference type="AlphaFoldDB" id="A0A1V3NMU2"/>
<name>A0A1V3NMU2_9GAMM</name>
<dbReference type="Gene3D" id="2.160.20.60">
    <property type="entry name" value="Glutamate synthase, alpha subunit, C-terminal domain"/>
    <property type="match status" value="1"/>
</dbReference>
<dbReference type="RefSeq" id="WP_077278034.1">
    <property type="nucleotide sequence ID" value="NZ_MVBK01000028.1"/>
</dbReference>
<comment type="caution">
    <text evidence="1">The sequence shown here is derived from an EMBL/GenBank/DDBJ whole genome shotgun (WGS) entry which is preliminary data.</text>
</comment>
<proteinExistence type="predicted"/>
<dbReference type="InterPro" id="IPR036485">
    <property type="entry name" value="Glu_synth_asu_C_sf"/>
</dbReference>
<dbReference type="Proteomes" id="UP000189462">
    <property type="component" value="Unassembled WGS sequence"/>
</dbReference>
<sequence>METITDTDKTVRVDLDESSVRDLNQFLHHDLAASGVKHIEVLNPNGRHNIAVGVDAPVSVDIRGHAGYFIGGMNKQARITVHGNVGWSVGENIMSGSIRVKGNASECAGASGHGGLVVIEGDASSRCGISMKGCDIVVGGSVGHMSAFMAQLGTLVVCGDADAGLGDSLYEAVIYVRGTIKGLGADAREEPMGEEDYARVAALLDKAGFDHDPKAFKRVASARTLYHWNADHHQEY</sequence>
<gene>
    <name evidence="1" type="ORF">B1C78_04950</name>
</gene>
<accession>A0A1V3NMU2</accession>
<protein>
    <submittedName>
        <fullName evidence="1">Protein glxC</fullName>
    </submittedName>
</protein>
<dbReference type="PANTHER" id="PTHR39673">
    <property type="entry name" value="TUNGSTEN FORMYLMETHANOFURAN DEHYDROGENASE, SUBUNIT C (FWDC)"/>
    <property type="match status" value="1"/>
</dbReference>
<dbReference type="PIRSF" id="PIRSF006519">
    <property type="entry name" value="GOGAT_dom3"/>
    <property type="match status" value="1"/>
</dbReference>